<dbReference type="Proteomes" id="UP001302745">
    <property type="component" value="Unassembled WGS sequence"/>
</dbReference>
<gene>
    <name evidence="1" type="ORF">C8A00DRAFT_41672</name>
</gene>
<reference evidence="1" key="2">
    <citation type="submission" date="2023-05" db="EMBL/GenBank/DDBJ databases">
        <authorList>
            <consortium name="Lawrence Berkeley National Laboratory"/>
            <person name="Steindorff A."/>
            <person name="Hensen N."/>
            <person name="Bonometti L."/>
            <person name="Westerberg I."/>
            <person name="Brannstrom I.O."/>
            <person name="Guillou S."/>
            <person name="Cros-Aarteil S."/>
            <person name="Calhoun S."/>
            <person name="Haridas S."/>
            <person name="Kuo A."/>
            <person name="Mondo S."/>
            <person name="Pangilinan J."/>
            <person name="Riley R."/>
            <person name="Labutti K."/>
            <person name="Andreopoulos B."/>
            <person name="Lipzen A."/>
            <person name="Chen C."/>
            <person name="Yanf M."/>
            <person name="Daum C."/>
            <person name="Ng V."/>
            <person name="Clum A."/>
            <person name="Ohm R."/>
            <person name="Martin F."/>
            <person name="Silar P."/>
            <person name="Natvig D."/>
            <person name="Lalanne C."/>
            <person name="Gautier V."/>
            <person name="Ament-Velasquez S.L."/>
            <person name="Kruys A."/>
            <person name="Hutchinson M.I."/>
            <person name="Powell A.J."/>
            <person name="Barry K."/>
            <person name="Miller A.N."/>
            <person name="Grigoriev I.V."/>
            <person name="Debuchy R."/>
            <person name="Gladieux P."/>
            <person name="Thoren M.H."/>
            <person name="Johannesson H."/>
        </authorList>
    </citation>
    <scope>NUCLEOTIDE SEQUENCE</scope>
    <source>
        <strain evidence="1">CBS 538.74</strain>
    </source>
</reference>
<comment type="caution">
    <text evidence="1">The sequence shown here is derived from an EMBL/GenBank/DDBJ whole genome shotgun (WGS) entry which is preliminary data.</text>
</comment>
<proteinExistence type="predicted"/>
<accession>A0AAN6VQK8</accession>
<dbReference type="InterPro" id="IPR038883">
    <property type="entry name" value="AN11006-like"/>
</dbReference>
<dbReference type="PANTHER" id="PTHR42085">
    <property type="entry name" value="F-BOX DOMAIN-CONTAINING PROTEIN"/>
    <property type="match status" value="1"/>
</dbReference>
<protein>
    <recommendedName>
        <fullName evidence="3">F-box domain-containing protein</fullName>
    </recommendedName>
</protein>
<organism evidence="1 2">
    <name type="scientific">Chaetomidium leptoderma</name>
    <dbReference type="NCBI Taxonomy" id="669021"/>
    <lineage>
        <taxon>Eukaryota</taxon>
        <taxon>Fungi</taxon>
        <taxon>Dikarya</taxon>
        <taxon>Ascomycota</taxon>
        <taxon>Pezizomycotina</taxon>
        <taxon>Sordariomycetes</taxon>
        <taxon>Sordariomycetidae</taxon>
        <taxon>Sordariales</taxon>
        <taxon>Chaetomiaceae</taxon>
        <taxon>Chaetomidium</taxon>
    </lineage>
</organism>
<evidence type="ECO:0008006" key="3">
    <source>
        <dbReference type="Google" id="ProtNLM"/>
    </source>
</evidence>
<keyword evidence="2" id="KW-1185">Reference proteome</keyword>
<dbReference type="PANTHER" id="PTHR42085:SF1">
    <property type="entry name" value="F-BOX DOMAIN-CONTAINING PROTEIN"/>
    <property type="match status" value="1"/>
</dbReference>
<evidence type="ECO:0000313" key="2">
    <source>
        <dbReference type="Proteomes" id="UP001302745"/>
    </source>
</evidence>
<dbReference type="EMBL" id="MU856881">
    <property type="protein sequence ID" value="KAK4155744.1"/>
    <property type="molecule type" value="Genomic_DNA"/>
</dbReference>
<reference evidence="1" key="1">
    <citation type="journal article" date="2023" name="Mol. Phylogenet. Evol.">
        <title>Genome-scale phylogeny and comparative genomics of the fungal order Sordariales.</title>
        <authorList>
            <person name="Hensen N."/>
            <person name="Bonometti L."/>
            <person name="Westerberg I."/>
            <person name="Brannstrom I.O."/>
            <person name="Guillou S."/>
            <person name="Cros-Aarteil S."/>
            <person name="Calhoun S."/>
            <person name="Haridas S."/>
            <person name="Kuo A."/>
            <person name="Mondo S."/>
            <person name="Pangilinan J."/>
            <person name="Riley R."/>
            <person name="LaButti K."/>
            <person name="Andreopoulos B."/>
            <person name="Lipzen A."/>
            <person name="Chen C."/>
            <person name="Yan M."/>
            <person name="Daum C."/>
            <person name="Ng V."/>
            <person name="Clum A."/>
            <person name="Steindorff A."/>
            <person name="Ohm R.A."/>
            <person name="Martin F."/>
            <person name="Silar P."/>
            <person name="Natvig D.O."/>
            <person name="Lalanne C."/>
            <person name="Gautier V."/>
            <person name="Ament-Velasquez S.L."/>
            <person name="Kruys A."/>
            <person name="Hutchinson M.I."/>
            <person name="Powell A.J."/>
            <person name="Barry K."/>
            <person name="Miller A.N."/>
            <person name="Grigoriev I.V."/>
            <person name="Debuchy R."/>
            <person name="Gladieux P."/>
            <person name="Hiltunen Thoren M."/>
            <person name="Johannesson H."/>
        </authorList>
    </citation>
    <scope>NUCLEOTIDE SEQUENCE</scope>
    <source>
        <strain evidence="1">CBS 538.74</strain>
    </source>
</reference>
<sequence length="586" mass="67121">MTTMLGRRKEPAPLLLRLPPLIRHGIYRFINTPLDLDQPSPDKFHGLLLSCRDIYAEAAALLYSANRFVLHYTDPGSLEPLLALTAPALSSLATLKIVLNQASCHQRTRDYYFQDCCLYRSNFRSPPCGGIHPHQHQRPLLSSAPEGNDDPLAAAQALLGEWRAAASHLSPHITPRRLELSLVCDIDPQHEKAVDLANSALEPLGLFPLLRSCHIRLCKTPDSRLRQAAQDAVLQSYGISTPYLKPTSPKATFVTLPRELRLRILELTDLVTPNKEVWWSRQDSKYLWSDAGGCLDCLQNTWSHCQFFECWYRTITYKRTRTGPFVGCFCRRRHAAFSATCTCWAPPGPALFLVCHALYRDAQLVFFSANRFIVHDFQSSLPWALPCAASGMLRQDYPYKRLAASQFLQEVIPTHCIAYLRFLELVFPPYLPPTWPQTDHPAMRDWRETVGWLRDKINGPALTLRLVGAGISYNTPEHYAETITVAEGDMIYRSYMDLLQPLKQLTEGPGGLARFYADLPYPWQWTEESENHWRGENGEEWRDDKKRVLKKNAERRVMGDRYDRLYANGKEEPGQSLWQHVFYQHV</sequence>
<name>A0AAN6VQK8_9PEZI</name>
<dbReference type="AlphaFoldDB" id="A0AAN6VQK8"/>
<evidence type="ECO:0000313" key="1">
    <source>
        <dbReference type="EMBL" id="KAK4155744.1"/>
    </source>
</evidence>